<dbReference type="InterPro" id="IPR005153">
    <property type="entry name" value="MbtH-like_dom"/>
</dbReference>
<dbReference type="Proteomes" id="UP001597168">
    <property type="component" value="Unassembled WGS sequence"/>
</dbReference>
<dbReference type="SMART" id="SM00923">
    <property type="entry name" value="MbtH"/>
    <property type="match status" value="1"/>
</dbReference>
<evidence type="ECO:0000313" key="3">
    <source>
        <dbReference type="Proteomes" id="UP001597168"/>
    </source>
</evidence>
<feature type="domain" description="MbtH-like" evidence="1">
    <location>
        <begin position="3"/>
        <end position="45"/>
    </location>
</feature>
<dbReference type="InterPro" id="IPR038020">
    <property type="entry name" value="MbtH-like_sf"/>
</dbReference>
<proteinExistence type="predicted"/>
<sequence length="60" mass="7238">MSEYVVLINEEEQYSIWRADRQLPDGWTYADFTGSRQECLDHVDRVWSDMRPRSIRETAE</sequence>
<organism evidence="2 3">
    <name type="scientific">Saccharothrix hoggarensis</name>
    <dbReference type="NCBI Taxonomy" id="913853"/>
    <lineage>
        <taxon>Bacteria</taxon>
        <taxon>Bacillati</taxon>
        <taxon>Actinomycetota</taxon>
        <taxon>Actinomycetes</taxon>
        <taxon>Pseudonocardiales</taxon>
        <taxon>Pseudonocardiaceae</taxon>
        <taxon>Saccharothrix</taxon>
    </lineage>
</organism>
<dbReference type="InterPro" id="IPR037407">
    <property type="entry name" value="MLP_fam"/>
</dbReference>
<evidence type="ECO:0000259" key="1">
    <source>
        <dbReference type="SMART" id="SM00923"/>
    </source>
</evidence>
<comment type="caution">
    <text evidence="2">The sequence shown here is derived from an EMBL/GenBank/DDBJ whole genome shotgun (WGS) entry which is preliminary data.</text>
</comment>
<dbReference type="Pfam" id="PF03621">
    <property type="entry name" value="MbtH"/>
    <property type="match status" value="1"/>
</dbReference>
<name>A0ABW3QXS9_9PSEU</name>
<accession>A0ABW3QXS9</accession>
<dbReference type="PANTHER" id="PTHR38444">
    <property type="entry name" value="ENTEROBACTIN BIOSYNTHESIS PROTEIN YBDZ"/>
    <property type="match status" value="1"/>
</dbReference>
<reference evidence="3" key="1">
    <citation type="journal article" date="2019" name="Int. J. Syst. Evol. Microbiol.">
        <title>The Global Catalogue of Microorganisms (GCM) 10K type strain sequencing project: providing services to taxonomists for standard genome sequencing and annotation.</title>
        <authorList>
            <consortium name="The Broad Institute Genomics Platform"/>
            <consortium name="The Broad Institute Genome Sequencing Center for Infectious Disease"/>
            <person name="Wu L."/>
            <person name="Ma J."/>
        </authorList>
    </citation>
    <scope>NUCLEOTIDE SEQUENCE [LARGE SCALE GENOMIC DNA]</scope>
    <source>
        <strain evidence="3">CCUG 60214</strain>
    </source>
</reference>
<gene>
    <name evidence="2" type="ORF">ACFQ3T_21090</name>
</gene>
<dbReference type="RefSeq" id="WP_380725040.1">
    <property type="nucleotide sequence ID" value="NZ_JBHTLK010000114.1"/>
</dbReference>
<dbReference type="EMBL" id="JBHTLK010000114">
    <property type="protein sequence ID" value="MFD1149638.1"/>
    <property type="molecule type" value="Genomic_DNA"/>
</dbReference>
<dbReference type="SUPFAM" id="SSF160582">
    <property type="entry name" value="MbtH-like"/>
    <property type="match status" value="1"/>
</dbReference>
<dbReference type="PANTHER" id="PTHR38444:SF1">
    <property type="entry name" value="ENTEROBACTIN BIOSYNTHESIS PROTEIN YBDZ"/>
    <property type="match status" value="1"/>
</dbReference>
<evidence type="ECO:0000313" key="2">
    <source>
        <dbReference type="EMBL" id="MFD1149638.1"/>
    </source>
</evidence>
<keyword evidence="3" id="KW-1185">Reference proteome</keyword>
<dbReference type="Gene3D" id="3.90.820.10">
    <property type="entry name" value="Structural Genomics, Unknown Function 30-nov-00 1gh9 Mol_id"/>
    <property type="match status" value="1"/>
</dbReference>
<protein>
    <submittedName>
        <fullName evidence="2">MbtH family protein</fullName>
    </submittedName>
</protein>